<evidence type="ECO:0000313" key="4">
    <source>
        <dbReference type="EMBL" id="MVN20482.1"/>
    </source>
</evidence>
<keyword evidence="1" id="KW-1133">Transmembrane helix</keyword>
<evidence type="ECO:0000259" key="2">
    <source>
        <dbReference type="Pfam" id="PF04773"/>
    </source>
</evidence>
<proteinExistence type="predicted"/>
<comment type="caution">
    <text evidence="4">The sequence shown here is derived from an EMBL/GenBank/DDBJ whole genome shotgun (WGS) entry which is preliminary data.</text>
</comment>
<dbReference type="Pfam" id="PF04773">
    <property type="entry name" value="FecR"/>
    <property type="match status" value="1"/>
</dbReference>
<dbReference type="Gene3D" id="3.55.50.30">
    <property type="match status" value="1"/>
</dbReference>
<dbReference type="EMBL" id="WPIK01000002">
    <property type="protein sequence ID" value="MVN20482.1"/>
    <property type="molecule type" value="Genomic_DNA"/>
</dbReference>
<dbReference type="PANTHER" id="PTHR30273:SF2">
    <property type="entry name" value="PROTEIN FECR"/>
    <property type="match status" value="1"/>
</dbReference>
<keyword evidence="1" id="KW-0472">Membrane</keyword>
<organism evidence="4 5">
    <name type="scientific">Mucilaginibacter arboris</name>
    <dbReference type="NCBI Taxonomy" id="2682090"/>
    <lineage>
        <taxon>Bacteria</taxon>
        <taxon>Pseudomonadati</taxon>
        <taxon>Bacteroidota</taxon>
        <taxon>Sphingobacteriia</taxon>
        <taxon>Sphingobacteriales</taxon>
        <taxon>Sphingobacteriaceae</taxon>
        <taxon>Mucilaginibacter</taxon>
    </lineage>
</organism>
<dbReference type="PANTHER" id="PTHR30273">
    <property type="entry name" value="PERIPLASMIC SIGNAL SENSOR AND SIGMA FACTOR ACTIVATOR FECR-RELATED"/>
    <property type="match status" value="1"/>
</dbReference>
<evidence type="ECO:0000256" key="1">
    <source>
        <dbReference type="SAM" id="Phobius"/>
    </source>
</evidence>
<dbReference type="RefSeq" id="WP_157564016.1">
    <property type="nucleotide sequence ID" value="NZ_WPIK01000002.1"/>
</dbReference>
<evidence type="ECO:0000313" key="5">
    <source>
        <dbReference type="Proteomes" id="UP000462014"/>
    </source>
</evidence>
<dbReference type="Proteomes" id="UP000462014">
    <property type="component" value="Unassembled WGS sequence"/>
</dbReference>
<dbReference type="InterPro" id="IPR032508">
    <property type="entry name" value="FecR_C"/>
</dbReference>
<dbReference type="InterPro" id="IPR006860">
    <property type="entry name" value="FecR"/>
</dbReference>
<sequence length="382" mass="42647">MIEKEAQELLKKYRLGTLTDQERALLESWYIQYARSNSNIDISQEELQEDLDNIYNALPIHKKAVRNLFAPRSIRFSLYAASVVLFMIAGMLFLKNKQRHVPKLASAYQTTIAPGKSSAVLTLADNRKIVLDNNFSGAIAHENGITVSKTTAGLLRYTVNEKQASNDATVAYNTISTPVGGEYQVVLADGTEVWLNALSSIRFPTSFKGSERKVEITGEAYFEVAKNAQMPFRVVSGYQVVEVLGTHFNISAYPDESAVATTLLEGSVKVAMNDGQVKVLKPGQQALILKKNNSFTVKDVDAEDAVAWKNGYFQFADDDLKSIMNQLSRWYNVEIVYQHANLDQKFGGTISRSKNLSQVLRILELTGNVRFRVEGRRVTVMP</sequence>
<dbReference type="FunFam" id="2.60.120.1440:FF:000001">
    <property type="entry name" value="Putative anti-sigma factor"/>
    <property type="match status" value="1"/>
</dbReference>
<gene>
    <name evidence="4" type="ORF">GO621_02900</name>
</gene>
<dbReference type="Pfam" id="PF16344">
    <property type="entry name" value="FecR_C"/>
    <property type="match status" value="1"/>
</dbReference>
<evidence type="ECO:0000259" key="3">
    <source>
        <dbReference type="Pfam" id="PF16344"/>
    </source>
</evidence>
<dbReference type="InterPro" id="IPR012373">
    <property type="entry name" value="Ferrdict_sens_TM"/>
</dbReference>
<feature type="domain" description="FecR protein" evidence="2">
    <location>
        <begin position="174"/>
        <end position="269"/>
    </location>
</feature>
<keyword evidence="5" id="KW-1185">Reference proteome</keyword>
<dbReference type="AlphaFoldDB" id="A0A7K1ST49"/>
<reference evidence="4 5" key="1">
    <citation type="submission" date="2019-12" db="EMBL/GenBank/DDBJ databases">
        <title>Mucilaginibacter sp. HMF7410 genome sequencing and assembly.</title>
        <authorList>
            <person name="Kang H."/>
            <person name="Cha I."/>
            <person name="Kim H."/>
            <person name="Joh K."/>
        </authorList>
    </citation>
    <scope>NUCLEOTIDE SEQUENCE [LARGE SCALE GENOMIC DNA]</scope>
    <source>
        <strain evidence="4 5">HMF7410</strain>
    </source>
</reference>
<dbReference type="PIRSF" id="PIRSF018266">
    <property type="entry name" value="FecR"/>
    <property type="match status" value="1"/>
</dbReference>
<feature type="domain" description="Protein FecR C-terminal" evidence="3">
    <location>
        <begin position="312"/>
        <end position="380"/>
    </location>
</feature>
<name>A0A7K1ST49_9SPHI</name>
<accession>A0A7K1ST49</accession>
<protein>
    <submittedName>
        <fullName evidence="4">DUF4974 domain-containing protein</fullName>
    </submittedName>
</protein>
<dbReference type="Gene3D" id="2.60.120.1440">
    <property type="match status" value="1"/>
</dbReference>
<dbReference type="GO" id="GO:0016989">
    <property type="term" value="F:sigma factor antagonist activity"/>
    <property type="evidence" value="ECO:0007669"/>
    <property type="project" value="TreeGrafter"/>
</dbReference>
<keyword evidence="1" id="KW-0812">Transmembrane</keyword>
<feature type="transmembrane region" description="Helical" evidence="1">
    <location>
        <begin position="76"/>
        <end position="94"/>
    </location>
</feature>